<evidence type="ECO:0000259" key="14">
    <source>
        <dbReference type="SMART" id="SM00849"/>
    </source>
</evidence>
<dbReference type="Pfam" id="PF07521">
    <property type="entry name" value="RMMBL"/>
    <property type="match status" value="1"/>
</dbReference>
<dbReference type="Gene3D" id="3.60.15.10">
    <property type="entry name" value="Ribonuclease Z/Hydroxyacylglutathione hydrolase-like"/>
    <property type="match status" value="1"/>
</dbReference>
<protein>
    <recommendedName>
        <fullName evidence="10">Ribonuclease J</fullName>
        <shortName evidence="10">RNase J</shortName>
        <ecNumber evidence="10">3.1.-.-</ecNumber>
    </recommendedName>
</protein>
<dbReference type="Gene3D" id="3.10.20.580">
    <property type="match status" value="1"/>
</dbReference>
<sequence length="553" mass="61816">MSKKAKLKIIPLGGLGEIGKNITVLEYGDDIILIDCGMTFPEDEMLGVDIVIPDISYLFRNRDKIRGLVITHGHEDHIGAIPYTLKRLNIPIYGTKLTLALLETKFKEHKLENVNLNIVKHGDFVKLGKFEVEFIATGHSIPDSSALAIHTPVGIVFHTGDFKVDYTPISGNVIDLTRFAELGKEGILCLMADSTNAERPGYTMSESTVGTAFRDMFANAKGRILVATFASNVYRVQQIITAAERNNRKVVLSGRSMINTTTVAYELGYLDVQEGTFIDINDMDKYRKDEIVVITTGSQGEPMSALTRIAYGEHRKISLLEDDLIIISATPIPGNEKTVSKIINKLIEKGSEVIYDSLAEVHVSGHAKQEELKLVHTLLKPKFFIPVHGEYRHLKIHSDLAHDLGMPRENIFIIENGQTLEFTQDEAKRGPIVQAGNILVDGLGVGDVGNIVLRDRKHLSEDGLIVVVMSIDKQNRNVVSGPDIISRGFVYVRESEDLMAESREIVKKVLSDCEKNKITDWTTLKFNVRDSLRSYFYEKMKRNPMILPIIMEV</sequence>
<comment type="cofactor">
    <cofactor evidence="13">
        <name>Ca(2+)</name>
        <dbReference type="ChEBI" id="CHEBI:29108"/>
    </cofactor>
    <text evidence="13">Binds 1 Ca(2+) cation per subunit. Seen in 1 crystal structure, it is not clear if it is physiologically important.</text>
</comment>
<keyword evidence="9 10" id="KW-0694">RNA-binding</keyword>
<feature type="binding site" evidence="13">
    <location>
        <position position="49"/>
    </location>
    <ligand>
        <name>Ca(2+)</name>
        <dbReference type="ChEBI" id="CHEBI:29108"/>
    </ligand>
</feature>
<comment type="similarity">
    <text evidence="10">Belongs to the metallo-beta-lactamase superfamily. RNA-metabolizing metallo-beta-lactamase-like family. Bacterial RNase J subfamily.</text>
</comment>
<dbReference type="GO" id="GO:0008270">
    <property type="term" value="F:zinc ion binding"/>
    <property type="evidence" value="ECO:0007669"/>
    <property type="project" value="InterPro"/>
</dbReference>
<dbReference type="InterPro" id="IPR004613">
    <property type="entry name" value="RNase_J"/>
</dbReference>
<feature type="binding site" evidence="13">
    <location>
        <position position="77"/>
    </location>
    <ligand>
        <name>Zn(2+)</name>
        <dbReference type="ChEBI" id="CHEBI:29105"/>
        <label>1</label>
        <note>catalytic</note>
    </ligand>
</feature>
<evidence type="ECO:0000256" key="8">
    <source>
        <dbReference type="ARBA" id="ARBA00022839"/>
    </source>
</evidence>
<dbReference type="GO" id="GO:0004521">
    <property type="term" value="F:RNA endonuclease activity"/>
    <property type="evidence" value="ECO:0007669"/>
    <property type="project" value="UniProtKB-UniRule"/>
</dbReference>
<dbReference type="HAMAP" id="MF_01491">
    <property type="entry name" value="RNase_J_bact"/>
    <property type="match status" value="1"/>
</dbReference>
<dbReference type="InterPro" id="IPR055132">
    <property type="entry name" value="RNase_J_b_CASP"/>
</dbReference>
<feature type="active site" description="Proton acceptor" evidence="11">
    <location>
        <position position="366"/>
    </location>
</feature>
<dbReference type="InterPro" id="IPR011108">
    <property type="entry name" value="RMMBL"/>
</dbReference>
<proteinExistence type="inferred from homology"/>
<dbReference type="Pfam" id="PF00753">
    <property type="entry name" value="Lactamase_B"/>
    <property type="match status" value="1"/>
</dbReference>
<dbReference type="EC" id="3.1.-.-" evidence="10"/>
<feature type="binding site" evidence="13">
    <location>
        <position position="161"/>
    </location>
    <ligand>
        <name>Zn(2+)</name>
        <dbReference type="ChEBI" id="CHEBI:29105"/>
        <label>1</label>
        <note>catalytic</note>
    </ligand>
</feature>
<dbReference type="PANTHER" id="PTHR43694:SF1">
    <property type="entry name" value="RIBONUCLEASE J"/>
    <property type="match status" value="1"/>
</dbReference>
<keyword evidence="13" id="KW-0106">Calcium</keyword>
<evidence type="ECO:0000256" key="10">
    <source>
        <dbReference type="HAMAP-Rule" id="MF_01491"/>
    </source>
</evidence>
<evidence type="ECO:0000256" key="7">
    <source>
        <dbReference type="ARBA" id="ARBA00022833"/>
    </source>
</evidence>
<feature type="binding site" evidence="10 12">
    <location>
        <begin position="362"/>
        <end position="366"/>
    </location>
    <ligand>
        <name>substrate</name>
    </ligand>
</feature>
<comment type="function">
    <text evidence="10">An RNase that has 5'-3' exonuclease and possibly endonuclease activity. Involved in maturation of rRNA and in some organisms also mRNA maturation and/or decay.</text>
</comment>
<evidence type="ECO:0000256" key="12">
    <source>
        <dbReference type="PIRSR" id="PIRSR004803-2"/>
    </source>
</evidence>
<feature type="binding site" evidence="13">
    <location>
        <position position="139"/>
    </location>
    <ligand>
        <name>Zn(2+)</name>
        <dbReference type="ChEBI" id="CHEBI:29105"/>
        <label>1</label>
        <note>catalytic</note>
    </ligand>
</feature>
<dbReference type="PANTHER" id="PTHR43694">
    <property type="entry name" value="RIBONUCLEASE J"/>
    <property type="match status" value="1"/>
</dbReference>
<gene>
    <name evidence="15" type="primary">rnjA</name>
    <name evidence="10" type="synonym">rnj</name>
    <name evidence="15" type="ORF">TICRE_00360</name>
</gene>
<feature type="binding site" evidence="13">
    <location>
        <position position="76"/>
    </location>
    <ligand>
        <name>Zn(2+)</name>
        <dbReference type="ChEBI" id="CHEBI:29105"/>
        <label>1</label>
        <note>catalytic</note>
    </ligand>
</feature>
<dbReference type="Proteomes" id="UP000186112">
    <property type="component" value="Unassembled WGS sequence"/>
</dbReference>
<keyword evidence="2 10" id="KW-0963">Cytoplasm</keyword>
<evidence type="ECO:0000313" key="15">
    <source>
        <dbReference type="EMBL" id="OLS03909.1"/>
    </source>
</evidence>
<dbReference type="RefSeq" id="WP_075724014.1">
    <property type="nucleotide sequence ID" value="NZ_LTDM01000001.1"/>
</dbReference>
<evidence type="ECO:0000256" key="11">
    <source>
        <dbReference type="PIRSR" id="PIRSR004803-1"/>
    </source>
</evidence>
<evidence type="ECO:0000256" key="1">
    <source>
        <dbReference type="ARBA" id="ARBA00004496"/>
    </source>
</evidence>
<dbReference type="NCBIfam" id="TIGR00649">
    <property type="entry name" value="MG423"/>
    <property type="match status" value="1"/>
</dbReference>
<feature type="active site" description="Proton donor" evidence="11">
    <location>
        <position position="193"/>
    </location>
</feature>
<evidence type="ECO:0000313" key="16">
    <source>
        <dbReference type="Proteomes" id="UP000186112"/>
    </source>
</evidence>
<dbReference type="CDD" id="cd07714">
    <property type="entry name" value="RNaseJ_MBL-fold"/>
    <property type="match status" value="1"/>
</dbReference>
<dbReference type="GO" id="GO:0003723">
    <property type="term" value="F:RNA binding"/>
    <property type="evidence" value="ECO:0007669"/>
    <property type="project" value="UniProtKB-UniRule"/>
</dbReference>
<dbReference type="Pfam" id="PF17770">
    <property type="entry name" value="RNase_J_C"/>
    <property type="match status" value="1"/>
</dbReference>
<dbReference type="GO" id="GO:0005737">
    <property type="term" value="C:cytoplasm"/>
    <property type="evidence" value="ECO:0007669"/>
    <property type="project" value="UniProtKB-SubCell"/>
</dbReference>
<dbReference type="GO" id="GO:0006364">
    <property type="term" value="P:rRNA processing"/>
    <property type="evidence" value="ECO:0007669"/>
    <property type="project" value="UniProtKB-UniRule"/>
</dbReference>
<dbReference type="GO" id="GO:0004534">
    <property type="term" value="F:5'-3' RNA exonuclease activity"/>
    <property type="evidence" value="ECO:0007669"/>
    <property type="project" value="UniProtKB-UniRule"/>
</dbReference>
<evidence type="ECO:0000256" key="5">
    <source>
        <dbReference type="ARBA" id="ARBA00022759"/>
    </source>
</evidence>
<accession>A0A1U7M9M3</accession>
<comment type="subunit">
    <text evidence="10">Homodimer, may be a subunit of the RNA degradosome.</text>
</comment>
<dbReference type="InterPro" id="IPR001279">
    <property type="entry name" value="Metallo-B-lactamas"/>
</dbReference>
<evidence type="ECO:0000256" key="3">
    <source>
        <dbReference type="ARBA" id="ARBA00022722"/>
    </source>
</evidence>
<dbReference type="OrthoDB" id="9758375at2"/>
<dbReference type="InterPro" id="IPR041636">
    <property type="entry name" value="RNase_J_C"/>
</dbReference>
<keyword evidence="4 13" id="KW-0479">Metal-binding</keyword>
<keyword evidence="16" id="KW-1185">Reference proteome</keyword>
<feature type="binding site" evidence="13">
    <location>
        <position position="74"/>
    </location>
    <ligand>
        <name>Zn(2+)</name>
        <dbReference type="ChEBI" id="CHEBI:29105"/>
        <label>1</label>
        <note>catalytic</note>
    </ligand>
</feature>
<keyword evidence="7 13" id="KW-0862">Zinc</keyword>
<keyword evidence="3 10" id="KW-0540">Nuclease</keyword>
<feature type="binding site" evidence="13">
    <location>
        <position position="72"/>
    </location>
    <ligand>
        <name>Zn(2+)</name>
        <dbReference type="ChEBI" id="CHEBI:29105"/>
        <label>1</label>
        <note>catalytic</note>
    </ligand>
</feature>
<keyword evidence="10" id="KW-0698">rRNA processing</keyword>
<dbReference type="AlphaFoldDB" id="A0A1U7M9M3"/>
<keyword evidence="6 10" id="KW-0378">Hydrolase</keyword>
<dbReference type="FunFam" id="3.10.20.580:FF:000001">
    <property type="entry name" value="Ribonuclease J"/>
    <property type="match status" value="1"/>
</dbReference>
<dbReference type="InterPro" id="IPR030854">
    <property type="entry name" value="RNase_J_bac"/>
</dbReference>
<feature type="binding site" evidence="13">
    <location>
        <position position="388"/>
    </location>
    <ligand>
        <name>Zn(2+)</name>
        <dbReference type="ChEBI" id="CHEBI:29105"/>
        <label>1</label>
        <note>catalytic</note>
    </ligand>
</feature>
<dbReference type="SUPFAM" id="SSF56281">
    <property type="entry name" value="Metallo-hydrolase/oxidoreductase"/>
    <property type="match status" value="1"/>
</dbReference>
<feature type="binding site" evidence="13">
    <location>
        <position position="47"/>
    </location>
    <ligand>
        <name>Ca(2+)</name>
        <dbReference type="ChEBI" id="CHEBI:29108"/>
    </ligand>
</feature>
<dbReference type="Gene3D" id="3.40.50.10710">
    <property type="entry name" value="Metallo-hydrolase/oxidoreductase"/>
    <property type="match status" value="1"/>
</dbReference>
<dbReference type="SMART" id="SM00849">
    <property type="entry name" value="Lactamase_B"/>
    <property type="match status" value="1"/>
</dbReference>
<name>A0A1U7M9M3_TISCR</name>
<dbReference type="InterPro" id="IPR036866">
    <property type="entry name" value="RibonucZ/Hydroxyglut_hydro"/>
</dbReference>
<keyword evidence="8 10" id="KW-0269">Exonuclease</keyword>
<feature type="binding site" evidence="12">
    <location>
        <begin position="230"/>
        <end position="232"/>
    </location>
    <ligand>
        <name>substrate</name>
    </ligand>
</feature>
<comment type="subcellular location">
    <subcellularLocation>
        <location evidence="1 10">Cytoplasm</location>
    </subcellularLocation>
</comment>
<feature type="binding site" evidence="13">
    <location>
        <position position="441"/>
    </location>
    <ligand>
        <name>Ca(2+)</name>
        <dbReference type="ChEBI" id="CHEBI:29108"/>
    </ligand>
</feature>
<organism evidence="15 16">
    <name type="scientific">Tissierella creatinophila DSM 6911</name>
    <dbReference type="NCBI Taxonomy" id="1123403"/>
    <lineage>
        <taxon>Bacteria</taxon>
        <taxon>Bacillati</taxon>
        <taxon>Bacillota</taxon>
        <taxon>Tissierellia</taxon>
        <taxon>Tissierellales</taxon>
        <taxon>Tissierellaceae</taxon>
        <taxon>Tissierella</taxon>
    </lineage>
</organism>
<feature type="domain" description="Metallo-beta-lactamase" evidence="14">
    <location>
        <begin position="19"/>
        <end position="213"/>
    </location>
</feature>
<evidence type="ECO:0000256" key="6">
    <source>
        <dbReference type="ARBA" id="ARBA00022801"/>
    </source>
</evidence>
<evidence type="ECO:0000256" key="13">
    <source>
        <dbReference type="PIRSR" id="PIRSR004803-3"/>
    </source>
</evidence>
<evidence type="ECO:0000256" key="9">
    <source>
        <dbReference type="ARBA" id="ARBA00022884"/>
    </source>
</evidence>
<keyword evidence="5 10" id="KW-0255">Endonuclease</keyword>
<comment type="caution">
    <text evidence="15">The sequence shown here is derived from an EMBL/GenBank/DDBJ whole genome shotgun (WGS) entry which is preliminary data.</text>
</comment>
<evidence type="ECO:0000256" key="2">
    <source>
        <dbReference type="ARBA" id="ARBA00022490"/>
    </source>
</evidence>
<dbReference type="PIRSF" id="PIRSF004803">
    <property type="entry name" value="RnjA"/>
    <property type="match status" value="1"/>
</dbReference>
<dbReference type="Pfam" id="PF22505">
    <property type="entry name" value="RNase_J_b_CASP"/>
    <property type="match status" value="1"/>
</dbReference>
<evidence type="ECO:0000256" key="4">
    <source>
        <dbReference type="ARBA" id="ARBA00022723"/>
    </source>
</evidence>
<dbReference type="EMBL" id="LTDM01000001">
    <property type="protein sequence ID" value="OLS03909.1"/>
    <property type="molecule type" value="Genomic_DNA"/>
</dbReference>
<comment type="cofactor">
    <cofactor evidence="13">
        <name>Zn(2+)</name>
        <dbReference type="ChEBI" id="CHEBI:29105"/>
    </cofactor>
    <text evidence="13">Binds 2 Zn(2+) ions per subunit. It is not clear if Zn(2+) or Mg(2+) is physiologically important.</text>
</comment>
<dbReference type="InterPro" id="IPR042173">
    <property type="entry name" value="RNase_J_2"/>
</dbReference>
<reference evidence="15 16" key="1">
    <citation type="submission" date="2016-02" db="EMBL/GenBank/DDBJ databases">
        <title>Genome sequence of Tissierella creatinophila DSM 6911.</title>
        <authorList>
            <person name="Poehlein A."/>
            <person name="Daniel R."/>
        </authorList>
    </citation>
    <scope>NUCLEOTIDE SEQUENCE [LARGE SCALE GENOMIC DNA]</scope>
    <source>
        <strain evidence="15 16">DSM 6911</strain>
    </source>
</reference>